<protein>
    <recommendedName>
        <fullName evidence="4">START domain-containing protein</fullName>
    </recommendedName>
</protein>
<reference evidence="2 3" key="1">
    <citation type="submission" date="2019-07" db="EMBL/GenBank/DDBJ databases">
        <title>Genomics analysis of Aphanomyces spp. identifies a new class of oomycete effector associated with host adaptation.</title>
        <authorList>
            <person name="Gaulin E."/>
        </authorList>
    </citation>
    <scope>NUCLEOTIDE SEQUENCE [LARGE SCALE GENOMIC DNA]</scope>
    <source>
        <strain evidence="2 3">ATCC 201684</strain>
    </source>
</reference>
<feature type="region of interest" description="Disordered" evidence="1">
    <location>
        <begin position="1"/>
        <end position="23"/>
    </location>
</feature>
<dbReference type="EMBL" id="VJMJ01000204">
    <property type="protein sequence ID" value="KAF0726924.1"/>
    <property type="molecule type" value="Genomic_DNA"/>
</dbReference>
<sequence length="284" mass="32403">MTTKQFNNAKDQRQTAVPSINGPLPASPLARQLAANEITSAMYSRLDQLIPQCLTTISSQESKKMIEHPCPSTPLFKEQLSRTFVVHYPQQKTYHLTNYRQHVMDLPFEIGVLVAKNRYEKNFKTNAPLEEFATANAQTKIALLQVGSAYSKKVNAPSYQRVLMRPFQEENRYCVVACCITKDDKVPSSEESAMTKEWTSWTIVERGPNPNQSILIQLAIATGLQRNGTFEPYDNYAMQSSWDATQCFDELSKQLQAHYQDKFEKEAQKHATTVQQLYQTHVNI</sequence>
<keyword evidence="3" id="KW-1185">Reference proteome</keyword>
<dbReference type="Proteomes" id="UP000481153">
    <property type="component" value="Unassembled WGS sequence"/>
</dbReference>
<feature type="compositionally biased region" description="Polar residues" evidence="1">
    <location>
        <begin position="1"/>
        <end position="18"/>
    </location>
</feature>
<accession>A0A6G0WIB0</accession>
<name>A0A6G0WIB0_9STRA</name>
<evidence type="ECO:0000256" key="1">
    <source>
        <dbReference type="SAM" id="MobiDB-lite"/>
    </source>
</evidence>
<comment type="caution">
    <text evidence="2">The sequence shown here is derived from an EMBL/GenBank/DDBJ whole genome shotgun (WGS) entry which is preliminary data.</text>
</comment>
<organism evidence="2 3">
    <name type="scientific">Aphanomyces euteiches</name>
    <dbReference type="NCBI Taxonomy" id="100861"/>
    <lineage>
        <taxon>Eukaryota</taxon>
        <taxon>Sar</taxon>
        <taxon>Stramenopiles</taxon>
        <taxon>Oomycota</taxon>
        <taxon>Saprolegniomycetes</taxon>
        <taxon>Saprolegniales</taxon>
        <taxon>Verrucalvaceae</taxon>
        <taxon>Aphanomyces</taxon>
    </lineage>
</organism>
<gene>
    <name evidence="2" type="ORF">Ae201684_014915</name>
</gene>
<proteinExistence type="predicted"/>
<evidence type="ECO:0008006" key="4">
    <source>
        <dbReference type="Google" id="ProtNLM"/>
    </source>
</evidence>
<dbReference type="AlphaFoldDB" id="A0A6G0WIB0"/>
<dbReference type="VEuPathDB" id="FungiDB:AeMF1_021085"/>
<evidence type="ECO:0000313" key="2">
    <source>
        <dbReference type="EMBL" id="KAF0726924.1"/>
    </source>
</evidence>
<evidence type="ECO:0000313" key="3">
    <source>
        <dbReference type="Proteomes" id="UP000481153"/>
    </source>
</evidence>